<dbReference type="InterPro" id="IPR027417">
    <property type="entry name" value="P-loop_NTPase"/>
</dbReference>
<gene>
    <name evidence="4" type="ORF">DIZ78_09620</name>
</gene>
<evidence type="ECO:0000313" key="5">
    <source>
        <dbReference type="Proteomes" id="UP000254771"/>
    </source>
</evidence>
<comment type="caution">
    <text evidence="4">The sequence shown here is derived from an EMBL/GenBank/DDBJ whole genome shotgun (WGS) entry which is preliminary data.</text>
</comment>
<protein>
    <recommendedName>
        <fullName evidence="3">Sulfotransferase domain-containing protein</fullName>
    </recommendedName>
</protein>
<reference evidence="4 5" key="1">
    <citation type="journal article" date="2018" name="ISME J.">
        <title>Endosymbiont genomes yield clues of tubeworm success.</title>
        <authorList>
            <person name="Li Y."/>
            <person name="Liles M.R."/>
            <person name="Halanych K.M."/>
        </authorList>
    </citation>
    <scope>NUCLEOTIDE SEQUENCE [LARGE SCALE GENOMIC DNA]</scope>
    <source>
        <strain evidence="4">A1462</strain>
    </source>
</reference>
<dbReference type="PANTHER" id="PTHR10605:SF56">
    <property type="entry name" value="BIFUNCTIONAL HEPARAN SULFATE N-DEACETYLASE_N-SULFOTRANSFERASE"/>
    <property type="match status" value="1"/>
</dbReference>
<evidence type="ECO:0000256" key="1">
    <source>
        <dbReference type="ARBA" id="ARBA00022679"/>
    </source>
</evidence>
<dbReference type="InterPro" id="IPR037359">
    <property type="entry name" value="NST/OST"/>
</dbReference>
<feature type="domain" description="Sulfotransferase" evidence="3">
    <location>
        <begin position="4"/>
        <end position="259"/>
    </location>
</feature>
<name>A0A370DMP2_9GAMM</name>
<evidence type="ECO:0000313" key="4">
    <source>
        <dbReference type="EMBL" id="RDH85840.1"/>
    </source>
</evidence>
<keyword evidence="5" id="KW-1185">Reference proteome</keyword>
<proteinExistence type="predicted"/>
<dbReference type="PANTHER" id="PTHR10605">
    <property type="entry name" value="HEPARAN SULFATE SULFOTRANSFERASE"/>
    <property type="match status" value="1"/>
</dbReference>
<dbReference type="InterPro" id="IPR000863">
    <property type="entry name" value="Sulfotransferase_dom"/>
</dbReference>
<dbReference type="GO" id="GO:0008146">
    <property type="term" value="F:sulfotransferase activity"/>
    <property type="evidence" value="ECO:0007669"/>
    <property type="project" value="InterPro"/>
</dbReference>
<evidence type="ECO:0000256" key="2">
    <source>
        <dbReference type="ARBA" id="ARBA00023180"/>
    </source>
</evidence>
<dbReference type="Gene3D" id="3.40.50.300">
    <property type="entry name" value="P-loop containing nucleotide triphosphate hydrolases"/>
    <property type="match status" value="1"/>
</dbReference>
<dbReference type="Pfam" id="PF00685">
    <property type="entry name" value="Sulfotransfer_1"/>
    <property type="match status" value="1"/>
</dbReference>
<evidence type="ECO:0000259" key="3">
    <source>
        <dbReference type="Pfam" id="PF00685"/>
    </source>
</evidence>
<dbReference type="SUPFAM" id="SSF52540">
    <property type="entry name" value="P-loop containing nucleoside triphosphate hydrolases"/>
    <property type="match status" value="1"/>
</dbReference>
<keyword evidence="1" id="KW-0808">Transferase</keyword>
<dbReference type="AlphaFoldDB" id="A0A370DMP2"/>
<dbReference type="EMBL" id="QFXE01000011">
    <property type="protein sequence ID" value="RDH85840.1"/>
    <property type="molecule type" value="Genomic_DNA"/>
</dbReference>
<dbReference type="Proteomes" id="UP000254771">
    <property type="component" value="Unassembled WGS sequence"/>
</dbReference>
<organism evidence="4 5">
    <name type="scientific">endosymbiont of Escarpia spicata</name>
    <dbReference type="NCBI Taxonomy" id="2200908"/>
    <lineage>
        <taxon>Bacteria</taxon>
        <taxon>Pseudomonadati</taxon>
        <taxon>Pseudomonadota</taxon>
        <taxon>Gammaproteobacteria</taxon>
        <taxon>sulfur-oxidizing symbionts</taxon>
    </lineage>
</organism>
<keyword evidence="2" id="KW-0325">Glycoprotein</keyword>
<sequence length="304" mass="35613">MALPNLIIAGVNKAGTTSLFSYLALHPEIGASRIKETCYFLPLRYGEPMAPLKEYAAQFEDTSGERYIMESTPGYFYGGKPVAQAIKKTLDDTHIILMLREPVGRLLSFYRFKKTMLELTADLSLESYLEHCRKMTEEELSQRENNIWFGIEGGRYANYLEPWFEVFGERLKVVFFDELRTDTPKLLQEICRWLKIDESVYDEISLGVENKTVQFRNRTLQRIALWVNDKGERFFRSSPEVKRVLRRWYQSMNTAQRREIISDEQKAHAKDLFLKSNRQLNNILTERGYTNLPAWLEQNPDKHG</sequence>
<accession>A0A370DMP2</accession>